<dbReference type="VEuPathDB" id="FungiDB:HMPREF1541_02156"/>
<reference evidence="7 8" key="1">
    <citation type="submission" date="2013-03" db="EMBL/GenBank/DDBJ databases">
        <title>The Genome Sequence of Phialophora europaea CBS 101466.</title>
        <authorList>
            <consortium name="The Broad Institute Genomics Platform"/>
            <person name="Cuomo C."/>
            <person name="de Hoog S."/>
            <person name="Gorbushina A."/>
            <person name="Walker B."/>
            <person name="Young S.K."/>
            <person name="Zeng Q."/>
            <person name="Gargeya S."/>
            <person name="Fitzgerald M."/>
            <person name="Haas B."/>
            <person name="Abouelleil A."/>
            <person name="Allen A.W."/>
            <person name="Alvarado L."/>
            <person name="Arachchi H.M."/>
            <person name="Berlin A.M."/>
            <person name="Chapman S.B."/>
            <person name="Gainer-Dewar J."/>
            <person name="Goldberg J."/>
            <person name="Griggs A."/>
            <person name="Gujja S."/>
            <person name="Hansen M."/>
            <person name="Howarth C."/>
            <person name="Imamovic A."/>
            <person name="Ireland A."/>
            <person name="Larimer J."/>
            <person name="McCowan C."/>
            <person name="Murphy C."/>
            <person name="Pearson M."/>
            <person name="Poon T.W."/>
            <person name="Priest M."/>
            <person name="Roberts A."/>
            <person name="Saif S."/>
            <person name="Shea T."/>
            <person name="Sisk P."/>
            <person name="Sykes S."/>
            <person name="Wortman J."/>
            <person name="Nusbaum C."/>
            <person name="Birren B."/>
        </authorList>
    </citation>
    <scope>NUCLEOTIDE SEQUENCE [LARGE SCALE GENOMIC DNA]</scope>
    <source>
        <strain evidence="7 8">CBS 101466</strain>
    </source>
</reference>
<dbReference type="GO" id="GO:0045040">
    <property type="term" value="P:protein insertion into mitochondrial outer membrane"/>
    <property type="evidence" value="ECO:0007669"/>
    <property type="project" value="TreeGrafter"/>
</dbReference>
<evidence type="ECO:0000313" key="7">
    <source>
        <dbReference type="EMBL" id="ETN42998.1"/>
    </source>
</evidence>
<dbReference type="FunFam" id="2.40.160.50:FF:000008">
    <property type="entry name" value="Mitochondrial outer membrane beta-barrel protein Tob55"/>
    <property type="match status" value="1"/>
</dbReference>
<dbReference type="PANTHER" id="PTHR12815:SF18">
    <property type="entry name" value="SORTING AND ASSEMBLY MACHINERY COMPONENT 50 HOMOLOG"/>
    <property type="match status" value="1"/>
</dbReference>
<keyword evidence="5" id="KW-0472">Membrane</keyword>
<dbReference type="Proteomes" id="UP000030752">
    <property type="component" value="Unassembled WGS sequence"/>
</dbReference>
<dbReference type="InParanoid" id="W2S4M5"/>
<dbReference type="HOGENOM" id="CLU_014798_3_1_1"/>
<evidence type="ECO:0000256" key="4">
    <source>
        <dbReference type="ARBA" id="ARBA00022692"/>
    </source>
</evidence>
<dbReference type="eggNOG" id="KOG2602">
    <property type="taxonomic scope" value="Eukaryota"/>
</dbReference>
<dbReference type="GO" id="GO:0005741">
    <property type="term" value="C:mitochondrial outer membrane"/>
    <property type="evidence" value="ECO:0007669"/>
    <property type="project" value="UniProtKB-SubCell"/>
</dbReference>
<dbReference type="RefSeq" id="XP_008714734.1">
    <property type="nucleotide sequence ID" value="XM_008716512.1"/>
</dbReference>
<gene>
    <name evidence="7" type="ORF">HMPREF1541_02156</name>
</gene>
<organism evidence="7 8">
    <name type="scientific">Cyphellophora europaea (strain CBS 101466)</name>
    <name type="common">Phialophora europaea</name>
    <dbReference type="NCBI Taxonomy" id="1220924"/>
    <lineage>
        <taxon>Eukaryota</taxon>
        <taxon>Fungi</taxon>
        <taxon>Dikarya</taxon>
        <taxon>Ascomycota</taxon>
        <taxon>Pezizomycotina</taxon>
        <taxon>Eurotiomycetes</taxon>
        <taxon>Chaetothyriomycetidae</taxon>
        <taxon>Chaetothyriales</taxon>
        <taxon>Cyphellophoraceae</taxon>
        <taxon>Cyphellophora</taxon>
    </lineage>
</organism>
<dbReference type="InterPro" id="IPR000184">
    <property type="entry name" value="Bac_surfAg_D15"/>
</dbReference>
<comment type="subcellular location">
    <subcellularLocation>
        <location evidence="1">Mitochondrion outer membrane</location>
        <topology evidence="1">Multi-pass membrane protein</topology>
    </subcellularLocation>
</comment>
<proteinExistence type="inferred from homology"/>
<dbReference type="Gene3D" id="2.40.160.50">
    <property type="entry name" value="membrane protein fhac: a member of the omp85/tpsb transporter family"/>
    <property type="match status" value="1"/>
</dbReference>
<dbReference type="AlphaFoldDB" id="W2S4M5"/>
<feature type="domain" description="Bacterial surface antigen (D15)" evidence="6">
    <location>
        <begin position="172"/>
        <end position="512"/>
    </location>
</feature>
<name>W2S4M5_CYPE1</name>
<dbReference type="InterPro" id="IPR039910">
    <property type="entry name" value="D15-like"/>
</dbReference>
<dbReference type="STRING" id="1220924.W2S4M5"/>
<dbReference type="GeneID" id="19969495"/>
<accession>W2S4M5</accession>
<dbReference type="EMBL" id="KB822718">
    <property type="protein sequence ID" value="ETN42998.1"/>
    <property type="molecule type" value="Genomic_DNA"/>
</dbReference>
<evidence type="ECO:0000256" key="2">
    <source>
        <dbReference type="ARBA" id="ARBA00010913"/>
    </source>
</evidence>
<dbReference type="Pfam" id="PF01103">
    <property type="entry name" value="Omp85"/>
    <property type="match status" value="1"/>
</dbReference>
<dbReference type="PANTHER" id="PTHR12815">
    <property type="entry name" value="SORTING AND ASSEMBLY MACHINERY SAMM50 PROTEIN FAMILY MEMBER"/>
    <property type="match status" value="1"/>
</dbReference>
<keyword evidence="8" id="KW-1185">Reference proteome</keyword>
<evidence type="ECO:0000313" key="8">
    <source>
        <dbReference type="Proteomes" id="UP000030752"/>
    </source>
</evidence>
<protein>
    <recommendedName>
        <fullName evidence="6">Bacterial surface antigen (D15) domain-containing protein</fullName>
    </recommendedName>
</protein>
<keyword evidence="3" id="KW-1134">Transmembrane beta strand</keyword>
<dbReference type="OrthoDB" id="1724197at2759"/>
<comment type="similarity">
    <text evidence="2">Belongs to the SAM50/omp85 family.</text>
</comment>
<sequence length="513" mass="55103">MASAATEESDDIFSKLKRADPKDLERRHEAITEQLNTTFQKRQDRLAELIDDNSTLPTTVSSVTVLGAPKTRHAFLERVVNPLLSANRDRPYTQSELIRESAAVAEKLRGFGIYHDAVSIYFDKPSQTDAASTPTDLSIFFSVKEQSRLFLTTGTDLGNAEGSAYANAQWKNILGGAERLDVNASFGTKTRSSYSAALDVPVLANPDLRFQIGGLQSTTQKFFACHEEALRGGFSKLRWLSKGGIHEFGYNGFRRTVTGLAQDASPTVRADAGDSFKSSISHTWVNDKRDNPTLPSTGYYMKTMSELAGFGPLQGDVAFFKGEAEQQTVVPIPIPGIKGNSGVTFTAGLRAGMLYPLTLAGQSNPSLSKINDRFQLGGPTDVRGFRLSGLGPHDGSDAVGGDVYAAGGASLLVPLPKVGPERPLRLQAFVNAGRLLALRGNKEGPLSSEEVKSSMSNAIAELGNGLPSTTAGIGLIYAHPAARFELNFSLPLVVRKGEDARKGVQFGIGINFL</sequence>
<evidence type="ECO:0000256" key="3">
    <source>
        <dbReference type="ARBA" id="ARBA00022452"/>
    </source>
</evidence>
<keyword evidence="4" id="KW-0812">Transmembrane</keyword>
<evidence type="ECO:0000259" key="6">
    <source>
        <dbReference type="Pfam" id="PF01103"/>
    </source>
</evidence>
<evidence type="ECO:0000256" key="5">
    <source>
        <dbReference type="ARBA" id="ARBA00023136"/>
    </source>
</evidence>
<evidence type="ECO:0000256" key="1">
    <source>
        <dbReference type="ARBA" id="ARBA00004374"/>
    </source>
</evidence>